<feature type="compositionally biased region" description="Acidic residues" evidence="9">
    <location>
        <begin position="408"/>
        <end position="428"/>
    </location>
</feature>
<dbReference type="PANTHER" id="PTHR21310:SF39">
    <property type="entry name" value="AMINOGLYCOSIDE PHOSPHOTRANSFERASE DOMAIN-CONTAINING PROTEIN"/>
    <property type="match status" value="1"/>
</dbReference>
<dbReference type="PANTHER" id="PTHR21310">
    <property type="entry name" value="AMINOGLYCOSIDE PHOSPHOTRANSFERASE-RELATED-RELATED"/>
    <property type="match status" value="1"/>
</dbReference>
<evidence type="ECO:0000256" key="6">
    <source>
        <dbReference type="ARBA" id="ARBA00022982"/>
    </source>
</evidence>
<evidence type="ECO:0008006" key="14">
    <source>
        <dbReference type="Google" id="ProtNLM"/>
    </source>
</evidence>
<keyword evidence="3" id="KW-0813">Transport</keyword>
<dbReference type="InterPro" id="IPR051678">
    <property type="entry name" value="AGP_Transferase"/>
</dbReference>
<keyword evidence="7" id="KW-0496">Mitochondrion</keyword>
<evidence type="ECO:0000256" key="4">
    <source>
        <dbReference type="ARBA" id="ARBA00022660"/>
    </source>
</evidence>
<gene>
    <name evidence="12" type="ORF">EVG20_g7346</name>
</gene>
<keyword evidence="8" id="KW-0472">Membrane</keyword>
<evidence type="ECO:0000259" key="10">
    <source>
        <dbReference type="Pfam" id="PF01636"/>
    </source>
</evidence>
<feature type="domain" description="Aminoglycoside phosphotransferase" evidence="10">
    <location>
        <begin position="198"/>
        <end position="249"/>
    </location>
</feature>
<dbReference type="Proteomes" id="UP000298327">
    <property type="component" value="Unassembled WGS sequence"/>
</dbReference>
<feature type="domain" description="Ubiquinol-cytochrome C reductase hinge" evidence="11">
    <location>
        <begin position="429"/>
        <end position="496"/>
    </location>
</feature>
<evidence type="ECO:0000256" key="3">
    <source>
        <dbReference type="ARBA" id="ARBA00022448"/>
    </source>
</evidence>
<accession>A0A4Y9YDP3</accession>
<dbReference type="STRING" id="205917.A0A4Y9YDP3"/>
<reference evidence="12 13" key="1">
    <citation type="submission" date="2019-02" db="EMBL/GenBank/DDBJ databases">
        <title>Genome sequencing of the rare red list fungi Dentipellis fragilis.</title>
        <authorList>
            <person name="Buettner E."/>
            <person name="Kellner H."/>
        </authorList>
    </citation>
    <scope>NUCLEOTIDE SEQUENCE [LARGE SCALE GENOMIC DNA]</scope>
    <source>
        <strain evidence="12 13">DSM 105465</strain>
    </source>
</reference>
<dbReference type="InterPro" id="IPR036811">
    <property type="entry name" value="Ubol_cytC_Rdtase_hinge_dom_sf"/>
</dbReference>
<dbReference type="InterPro" id="IPR023184">
    <property type="entry name" value="Ubol_cytC_Rdtase_hinge_dom"/>
</dbReference>
<dbReference type="GO" id="GO:0005743">
    <property type="term" value="C:mitochondrial inner membrane"/>
    <property type="evidence" value="ECO:0007669"/>
    <property type="project" value="UniProtKB-SubCell"/>
</dbReference>
<dbReference type="EMBL" id="SEOQ01000552">
    <property type="protein sequence ID" value="TFY60644.1"/>
    <property type="molecule type" value="Genomic_DNA"/>
</dbReference>
<keyword evidence="4" id="KW-0679">Respiratory chain</keyword>
<keyword evidence="6" id="KW-0249">Electron transport</keyword>
<evidence type="ECO:0000256" key="2">
    <source>
        <dbReference type="ARBA" id="ARBA00006498"/>
    </source>
</evidence>
<comment type="subcellular location">
    <subcellularLocation>
        <location evidence="1">Mitochondrion inner membrane</location>
    </subcellularLocation>
</comment>
<evidence type="ECO:0000313" key="13">
    <source>
        <dbReference type="Proteomes" id="UP000298327"/>
    </source>
</evidence>
<dbReference type="Gene3D" id="1.10.287.20">
    <property type="entry name" value="Ubiquinol-cytochrome C reductase hinge domain"/>
    <property type="match status" value="1"/>
</dbReference>
<evidence type="ECO:0000256" key="1">
    <source>
        <dbReference type="ARBA" id="ARBA00004273"/>
    </source>
</evidence>
<dbReference type="SUPFAM" id="SSF56112">
    <property type="entry name" value="Protein kinase-like (PK-like)"/>
    <property type="match status" value="1"/>
</dbReference>
<evidence type="ECO:0000256" key="7">
    <source>
        <dbReference type="ARBA" id="ARBA00023128"/>
    </source>
</evidence>
<dbReference type="OrthoDB" id="8300194at2759"/>
<dbReference type="Pfam" id="PF02320">
    <property type="entry name" value="UCR_hinge"/>
    <property type="match status" value="1"/>
</dbReference>
<comment type="caution">
    <text evidence="12">The sequence shown here is derived from an EMBL/GenBank/DDBJ whole genome shotgun (WGS) entry which is preliminary data.</text>
</comment>
<feature type="compositionally biased region" description="Basic and acidic residues" evidence="9">
    <location>
        <begin position="397"/>
        <end position="407"/>
    </location>
</feature>
<dbReference type="SUPFAM" id="SSF81531">
    <property type="entry name" value="Non-heme 11 kDa protein of cytochrome bc1 complex (Ubiquinol-cytochrome c reductase)"/>
    <property type="match status" value="1"/>
</dbReference>
<evidence type="ECO:0000259" key="11">
    <source>
        <dbReference type="Pfam" id="PF02320"/>
    </source>
</evidence>
<keyword evidence="13" id="KW-1185">Reference proteome</keyword>
<dbReference type="InterPro" id="IPR011009">
    <property type="entry name" value="Kinase-like_dom_sf"/>
</dbReference>
<protein>
    <recommendedName>
        <fullName evidence="14">Ubiquinol-cytochrome C reductase hinge domain-containing protein</fullName>
    </recommendedName>
</protein>
<evidence type="ECO:0000256" key="9">
    <source>
        <dbReference type="SAM" id="MobiDB-lite"/>
    </source>
</evidence>
<evidence type="ECO:0000256" key="5">
    <source>
        <dbReference type="ARBA" id="ARBA00022792"/>
    </source>
</evidence>
<dbReference type="InterPro" id="IPR002575">
    <property type="entry name" value="Aminoglycoside_PTrfase"/>
</dbReference>
<feature type="region of interest" description="Disordered" evidence="9">
    <location>
        <begin position="397"/>
        <end position="430"/>
    </location>
</feature>
<evidence type="ECO:0000256" key="8">
    <source>
        <dbReference type="ARBA" id="ARBA00023136"/>
    </source>
</evidence>
<sequence length="496" mass="55988">MTTVSVSNAADKLPCWADISSLSDEELVKLYNSCQDELPRGYMLKLASVRRIASDVVMKANGGLIKNEVSTMAMALNSTSILIPRIRRTVNLGNFEGFVMDYILGQRVSDCWDRLSLWRRFRLFWTLRGYIRQLQCVVVTRKAQKDQFPGPIASEPQVCAGFMFTEFGAGPFSSYDELSAWYQHKLEVNRHVKGTPREDVSFDSSLPLVLTHLDISPNNVMIDEKSRIWLIDWDMAGLYPQWFEYLGMRIGWGFLGRWQQWILGFTAGFFERQAMTQQGDFKFADAILKVERGVDINGLLKAANACPDPVCAPRPIGVKVVTVHVVGGEFTRSVVVQPVVSPRFTAFFGICRSGARTRPVPKSRESNKTLVVQQLHVVPVPMSLSSIFSAVFGGDIHADAPEEKPEETPAEQPEEKEEEEEEEEEEPEDIHPALREECQESAKCKPLAEHFLHCQEKVQAGEGFKGEDCVEELRLMQVMMHCADNCVAPKLFSKLR</sequence>
<organism evidence="12 13">
    <name type="scientific">Dentipellis fragilis</name>
    <dbReference type="NCBI Taxonomy" id="205917"/>
    <lineage>
        <taxon>Eukaryota</taxon>
        <taxon>Fungi</taxon>
        <taxon>Dikarya</taxon>
        <taxon>Basidiomycota</taxon>
        <taxon>Agaricomycotina</taxon>
        <taxon>Agaricomycetes</taxon>
        <taxon>Russulales</taxon>
        <taxon>Hericiaceae</taxon>
        <taxon>Dentipellis</taxon>
    </lineage>
</organism>
<proteinExistence type="inferred from homology"/>
<keyword evidence="5" id="KW-0999">Mitochondrion inner membrane</keyword>
<name>A0A4Y9YDP3_9AGAM</name>
<dbReference type="Pfam" id="PF01636">
    <property type="entry name" value="APH"/>
    <property type="match status" value="1"/>
</dbReference>
<dbReference type="Gene3D" id="3.90.1200.10">
    <property type="match status" value="1"/>
</dbReference>
<evidence type="ECO:0000313" key="12">
    <source>
        <dbReference type="EMBL" id="TFY60644.1"/>
    </source>
</evidence>
<dbReference type="AlphaFoldDB" id="A0A4Y9YDP3"/>
<comment type="similarity">
    <text evidence="2">Belongs to the UQCRH/QCR6 family.</text>
</comment>